<comment type="similarity">
    <text evidence="1">Belongs to the sigma-70 factor family. ECF subfamily.</text>
</comment>
<dbReference type="SUPFAM" id="SSF88659">
    <property type="entry name" value="Sigma3 and sigma4 domains of RNA polymerase sigma factors"/>
    <property type="match status" value="1"/>
</dbReference>
<dbReference type="InterPro" id="IPR013249">
    <property type="entry name" value="RNA_pol_sigma70_r4_t2"/>
</dbReference>
<dbReference type="GO" id="GO:0016987">
    <property type="term" value="F:sigma factor activity"/>
    <property type="evidence" value="ECO:0007669"/>
    <property type="project" value="UniProtKB-KW"/>
</dbReference>
<dbReference type="InterPro" id="IPR039425">
    <property type="entry name" value="RNA_pol_sigma-70-like"/>
</dbReference>
<dbReference type="Pfam" id="PF04542">
    <property type="entry name" value="Sigma70_r2"/>
    <property type="match status" value="1"/>
</dbReference>
<dbReference type="GO" id="GO:0006352">
    <property type="term" value="P:DNA-templated transcription initiation"/>
    <property type="evidence" value="ECO:0007669"/>
    <property type="project" value="InterPro"/>
</dbReference>
<proteinExistence type="inferred from homology"/>
<evidence type="ECO:0000259" key="5">
    <source>
        <dbReference type="Pfam" id="PF04542"/>
    </source>
</evidence>
<keyword evidence="8" id="KW-1185">Reference proteome</keyword>
<evidence type="ECO:0000256" key="1">
    <source>
        <dbReference type="ARBA" id="ARBA00010641"/>
    </source>
</evidence>
<reference evidence="7 8" key="1">
    <citation type="submission" date="2007-08" db="EMBL/GenBank/DDBJ databases">
        <title>Complete sequence of Roseiflexus castenholzii DSM 13941.</title>
        <authorList>
            <consortium name="US DOE Joint Genome Institute"/>
            <person name="Copeland A."/>
            <person name="Lucas S."/>
            <person name="Lapidus A."/>
            <person name="Barry K."/>
            <person name="Glavina del Rio T."/>
            <person name="Dalin E."/>
            <person name="Tice H."/>
            <person name="Pitluck S."/>
            <person name="Thompson L.S."/>
            <person name="Brettin T."/>
            <person name="Bruce D."/>
            <person name="Detter J.C."/>
            <person name="Han C."/>
            <person name="Tapia R."/>
            <person name="Schmutz J."/>
            <person name="Larimer F."/>
            <person name="Land M."/>
            <person name="Hauser L."/>
            <person name="Kyrpides N."/>
            <person name="Mikhailova N."/>
            <person name="Bryant D.A."/>
            <person name="Hanada S."/>
            <person name="Tsukatani Y."/>
            <person name="Richardson P."/>
        </authorList>
    </citation>
    <scope>NUCLEOTIDE SEQUENCE [LARGE SCALE GENOMIC DNA]</scope>
    <source>
        <strain evidence="8">DSM 13941 / HLO8</strain>
    </source>
</reference>
<evidence type="ECO:0000256" key="2">
    <source>
        <dbReference type="ARBA" id="ARBA00023015"/>
    </source>
</evidence>
<dbReference type="Gene3D" id="1.10.10.10">
    <property type="entry name" value="Winged helix-like DNA-binding domain superfamily/Winged helix DNA-binding domain"/>
    <property type="match status" value="1"/>
</dbReference>
<dbReference type="PANTHER" id="PTHR43133">
    <property type="entry name" value="RNA POLYMERASE ECF-TYPE SIGMA FACTO"/>
    <property type="match status" value="1"/>
</dbReference>
<dbReference type="EMBL" id="CP000804">
    <property type="protein sequence ID" value="ABU56818.1"/>
    <property type="molecule type" value="Genomic_DNA"/>
</dbReference>
<dbReference type="HOGENOM" id="CLU_047691_9_3_0"/>
<accession>A7NH71</accession>
<dbReference type="InterPro" id="IPR036388">
    <property type="entry name" value="WH-like_DNA-bd_sf"/>
</dbReference>
<gene>
    <name evidence="7" type="ordered locus">Rcas_0696</name>
</gene>
<dbReference type="PANTHER" id="PTHR43133:SF62">
    <property type="entry name" value="RNA POLYMERASE SIGMA FACTOR SIGZ"/>
    <property type="match status" value="1"/>
</dbReference>
<protein>
    <submittedName>
        <fullName evidence="7">RNA polymerase, sigma-24 subunit, ECF subfamily</fullName>
    </submittedName>
</protein>
<evidence type="ECO:0000256" key="3">
    <source>
        <dbReference type="ARBA" id="ARBA00023082"/>
    </source>
</evidence>
<dbReference type="eggNOG" id="COG1595">
    <property type="taxonomic scope" value="Bacteria"/>
</dbReference>
<sequence>MDNRYSDEHISTAATAYTDTPDDHVLIAAIAEGDSSALEALYDRYSSVVYRMALRMLKNRELAEEVVQEVFWRVWRRSASFDNERGRVAQWLFGIAHNLCIDELRRMRARPTQIYEDVDHPVIQQLADEQIDVPEAAWVFEQQRVIRDALGHLPEAQRQAVELAYFGGLSHQEIATKLNRPLGTIKTRVRLGLQKLGTLLTARGLQPGDAS</sequence>
<dbReference type="STRING" id="383372.Rcas_0696"/>
<dbReference type="SUPFAM" id="SSF88946">
    <property type="entry name" value="Sigma2 domain of RNA polymerase sigma factors"/>
    <property type="match status" value="1"/>
</dbReference>
<dbReference type="Gene3D" id="1.10.1740.10">
    <property type="match status" value="1"/>
</dbReference>
<dbReference type="KEGG" id="rca:Rcas_0696"/>
<dbReference type="InterPro" id="IPR014284">
    <property type="entry name" value="RNA_pol_sigma-70_dom"/>
</dbReference>
<dbReference type="Pfam" id="PF08281">
    <property type="entry name" value="Sigma70_r4_2"/>
    <property type="match status" value="1"/>
</dbReference>
<evidence type="ECO:0000259" key="6">
    <source>
        <dbReference type="Pfam" id="PF08281"/>
    </source>
</evidence>
<dbReference type="OrthoDB" id="9784272at2"/>
<feature type="domain" description="RNA polymerase sigma-70 region 2" evidence="5">
    <location>
        <begin position="41"/>
        <end position="108"/>
    </location>
</feature>
<evidence type="ECO:0000313" key="8">
    <source>
        <dbReference type="Proteomes" id="UP000000263"/>
    </source>
</evidence>
<organism evidence="7 8">
    <name type="scientific">Roseiflexus castenholzii (strain DSM 13941 / HLO8)</name>
    <dbReference type="NCBI Taxonomy" id="383372"/>
    <lineage>
        <taxon>Bacteria</taxon>
        <taxon>Bacillati</taxon>
        <taxon>Chloroflexota</taxon>
        <taxon>Chloroflexia</taxon>
        <taxon>Chloroflexales</taxon>
        <taxon>Roseiflexineae</taxon>
        <taxon>Roseiflexaceae</taxon>
        <taxon>Roseiflexus</taxon>
    </lineage>
</organism>
<keyword evidence="4" id="KW-0804">Transcription</keyword>
<feature type="domain" description="RNA polymerase sigma factor 70 region 4 type 2" evidence="6">
    <location>
        <begin position="145"/>
        <end position="196"/>
    </location>
</feature>
<evidence type="ECO:0000256" key="4">
    <source>
        <dbReference type="ARBA" id="ARBA00023163"/>
    </source>
</evidence>
<keyword evidence="3" id="KW-0731">Sigma factor</keyword>
<dbReference type="RefSeq" id="WP_012119248.1">
    <property type="nucleotide sequence ID" value="NC_009767.1"/>
</dbReference>
<dbReference type="NCBIfam" id="TIGR02937">
    <property type="entry name" value="sigma70-ECF"/>
    <property type="match status" value="1"/>
</dbReference>
<dbReference type="InterPro" id="IPR007627">
    <property type="entry name" value="RNA_pol_sigma70_r2"/>
</dbReference>
<dbReference type="InterPro" id="IPR013325">
    <property type="entry name" value="RNA_pol_sigma_r2"/>
</dbReference>
<dbReference type="AlphaFoldDB" id="A7NH71"/>
<dbReference type="CDD" id="cd06171">
    <property type="entry name" value="Sigma70_r4"/>
    <property type="match status" value="1"/>
</dbReference>
<dbReference type="Proteomes" id="UP000000263">
    <property type="component" value="Chromosome"/>
</dbReference>
<dbReference type="GO" id="GO:0003677">
    <property type="term" value="F:DNA binding"/>
    <property type="evidence" value="ECO:0007669"/>
    <property type="project" value="InterPro"/>
</dbReference>
<evidence type="ECO:0000313" key="7">
    <source>
        <dbReference type="EMBL" id="ABU56818.1"/>
    </source>
</evidence>
<dbReference type="InterPro" id="IPR013324">
    <property type="entry name" value="RNA_pol_sigma_r3/r4-like"/>
</dbReference>
<name>A7NH71_ROSCS</name>
<keyword evidence="2" id="KW-0805">Transcription regulation</keyword>